<name>A0A164P7S0_BACCE</name>
<reference evidence="1 2" key="1">
    <citation type="submission" date="2015-09" db="EMBL/GenBank/DDBJ databases">
        <title>Bacillus cereus food isolates.</title>
        <authorList>
            <person name="Boekhorst J."/>
        </authorList>
    </citation>
    <scope>NUCLEOTIDE SEQUENCE [LARGE SCALE GENOMIC DNA]</scope>
    <source>
        <strain evidence="1 2">B4088</strain>
    </source>
</reference>
<evidence type="ECO:0008006" key="3">
    <source>
        <dbReference type="Google" id="ProtNLM"/>
    </source>
</evidence>
<evidence type="ECO:0000313" key="2">
    <source>
        <dbReference type="Proteomes" id="UP000076482"/>
    </source>
</evidence>
<gene>
    <name evidence="1" type="ORF">B4088_2483</name>
</gene>
<organism evidence="1 2">
    <name type="scientific">Bacillus cereus</name>
    <dbReference type="NCBI Taxonomy" id="1396"/>
    <lineage>
        <taxon>Bacteria</taxon>
        <taxon>Bacillati</taxon>
        <taxon>Bacillota</taxon>
        <taxon>Bacilli</taxon>
        <taxon>Bacillales</taxon>
        <taxon>Bacillaceae</taxon>
        <taxon>Bacillus</taxon>
        <taxon>Bacillus cereus group</taxon>
    </lineage>
</organism>
<evidence type="ECO:0000313" key="1">
    <source>
        <dbReference type="EMBL" id="KZD66367.1"/>
    </source>
</evidence>
<accession>A0A164P7S0</accession>
<dbReference type="RefSeq" id="WP_063260978.1">
    <property type="nucleotide sequence ID" value="NZ_LJKE01000043.1"/>
</dbReference>
<sequence length="248" mass="28661">MKKALLTGLVLSTILVTTGCQEKTIEVNEKSSQTKETQQLPEEMVKEFGLYSDQKTNLSVAQLKENQELRQKKYPGIYSLGTTSADPYNWRVVKPKEINQLKYGKVDLIALFKNYDEKFQHVVDETTQKEALEWARDELKEQLPNFKCSFVSAKERGNGTNAYLFKDGKNSIMVEVFEGSVINLYINGNNDVIKNLITESYTELPKDYSEGHLNSNYYKTDKFKIEVETNYNESKDNYYFGVFKENLK</sequence>
<dbReference type="PATRIC" id="fig|1396.535.peg.4444"/>
<comment type="caution">
    <text evidence="1">The sequence shown here is derived from an EMBL/GenBank/DDBJ whole genome shotgun (WGS) entry which is preliminary data.</text>
</comment>
<dbReference type="EMBL" id="LJKE01000043">
    <property type="protein sequence ID" value="KZD66367.1"/>
    <property type="molecule type" value="Genomic_DNA"/>
</dbReference>
<dbReference type="PROSITE" id="PS51257">
    <property type="entry name" value="PROKAR_LIPOPROTEIN"/>
    <property type="match status" value="1"/>
</dbReference>
<proteinExistence type="predicted"/>
<protein>
    <recommendedName>
        <fullName evidence="3">Lipoprotein</fullName>
    </recommendedName>
</protein>
<dbReference type="Proteomes" id="UP000076482">
    <property type="component" value="Unassembled WGS sequence"/>
</dbReference>
<dbReference type="AlphaFoldDB" id="A0A164P7S0"/>